<name>T0Z4Q7_9ZZZZ</name>
<dbReference type="EMBL" id="AUZY01010062">
    <property type="protein sequence ID" value="EQD39983.1"/>
    <property type="molecule type" value="Genomic_DNA"/>
</dbReference>
<reference evidence="6" key="2">
    <citation type="journal article" date="2014" name="ISME J.">
        <title>Microbial stratification in low pH oxic and suboxic macroscopic growths along an acid mine drainage.</title>
        <authorList>
            <person name="Mendez-Garcia C."/>
            <person name="Mesa V."/>
            <person name="Sprenger R.R."/>
            <person name="Richter M."/>
            <person name="Diez M.S."/>
            <person name="Solano J."/>
            <person name="Bargiela R."/>
            <person name="Golyshina O.V."/>
            <person name="Manteca A."/>
            <person name="Ramos J.L."/>
            <person name="Gallego J.R."/>
            <person name="Llorente I."/>
            <person name="Martins Dos Santos V.A."/>
            <person name="Jensen O.N."/>
            <person name="Pelaez A.I."/>
            <person name="Sanchez J."/>
            <person name="Ferrer M."/>
        </authorList>
    </citation>
    <scope>NUCLEOTIDE SEQUENCE</scope>
</reference>
<dbReference type="PRINTS" id="PR00364">
    <property type="entry name" value="DISEASERSIST"/>
</dbReference>
<keyword evidence="4" id="KW-0067">ATP-binding</keyword>
<dbReference type="AlphaFoldDB" id="T0Z4Q7"/>
<comment type="similarity">
    <text evidence="1">Belongs to the ABC transporter superfamily.</text>
</comment>
<keyword evidence="2" id="KW-0813">Transport</keyword>
<dbReference type="InterPro" id="IPR027417">
    <property type="entry name" value="P-loop_NTPase"/>
</dbReference>
<dbReference type="GO" id="GO:0016887">
    <property type="term" value="F:ATP hydrolysis activity"/>
    <property type="evidence" value="ECO:0007669"/>
    <property type="project" value="InterPro"/>
</dbReference>
<proteinExistence type="inferred from homology"/>
<dbReference type="PROSITE" id="PS00211">
    <property type="entry name" value="ABC_TRANSPORTER_1"/>
    <property type="match status" value="1"/>
</dbReference>
<reference evidence="6" key="1">
    <citation type="submission" date="2013-08" db="EMBL/GenBank/DDBJ databases">
        <authorList>
            <person name="Mendez C."/>
            <person name="Richter M."/>
            <person name="Ferrer M."/>
            <person name="Sanchez J."/>
        </authorList>
    </citation>
    <scope>NUCLEOTIDE SEQUENCE</scope>
</reference>
<dbReference type="InterPro" id="IPR003439">
    <property type="entry name" value="ABC_transporter-like_ATP-bd"/>
</dbReference>
<comment type="caution">
    <text evidence="6">The sequence shown here is derived from an EMBL/GenBank/DDBJ whole genome shotgun (WGS) entry which is preliminary data.</text>
</comment>
<feature type="domain" description="ABC transporter" evidence="5">
    <location>
        <begin position="2"/>
        <end position="234"/>
    </location>
</feature>
<organism evidence="6">
    <name type="scientific">mine drainage metagenome</name>
    <dbReference type="NCBI Taxonomy" id="410659"/>
    <lineage>
        <taxon>unclassified sequences</taxon>
        <taxon>metagenomes</taxon>
        <taxon>ecological metagenomes</taxon>
    </lineage>
</organism>
<dbReference type="PANTHER" id="PTHR43335:SF4">
    <property type="entry name" value="ABC TRANSPORTER, ATP-BINDING PROTEIN"/>
    <property type="match status" value="1"/>
</dbReference>
<evidence type="ECO:0000259" key="5">
    <source>
        <dbReference type="PROSITE" id="PS50893"/>
    </source>
</evidence>
<keyword evidence="3" id="KW-0547">Nucleotide-binding</keyword>
<dbReference type="Gene3D" id="3.40.50.300">
    <property type="entry name" value="P-loop containing nucleotide triphosphate hydrolases"/>
    <property type="match status" value="1"/>
</dbReference>
<sequence>MMEVENFTKTYHRNSRPAVDNITFKVCNGEIVGFVGLNGAGKTTTIEAMAGIILPSSGTVIIDGHDIVTDKVAASGGVGWMSEFPYFDTQSRPIPLLQYYAGFYGIKGKQANDLSCKLLHNVGLEEYALKKIKTFSQGMKKRFSLASAMLSNPGNFLFDESLNGLDPEGIELIKKLMTTFKNENRAVFLSSHILPELEILVDRLIIIHKGVIIETLTKDSIKTLGKPVIRIKLPGADERAVRILSEFGNVIANGDDITITDLKSGPSSAKDANVELVKNGYMPLQFSVLGQSLEEHFSQLMHDNS</sequence>
<evidence type="ECO:0000256" key="2">
    <source>
        <dbReference type="ARBA" id="ARBA00022448"/>
    </source>
</evidence>
<accession>T0Z4Q7</accession>
<evidence type="ECO:0000256" key="1">
    <source>
        <dbReference type="ARBA" id="ARBA00005417"/>
    </source>
</evidence>
<dbReference type="GO" id="GO:0005524">
    <property type="term" value="F:ATP binding"/>
    <property type="evidence" value="ECO:0007669"/>
    <property type="project" value="UniProtKB-KW"/>
</dbReference>
<evidence type="ECO:0000256" key="4">
    <source>
        <dbReference type="ARBA" id="ARBA00022840"/>
    </source>
</evidence>
<dbReference type="Pfam" id="PF00005">
    <property type="entry name" value="ABC_tran"/>
    <property type="match status" value="1"/>
</dbReference>
<dbReference type="PROSITE" id="PS50893">
    <property type="entry name" value="ABC_TRANSPORTER_2"/>
    <property type="match status" value="1"/>
</dbReference>
<gene>
    <name evidence="6" type="ORF">B1B_15134</name>
</gene>
<dbReference type="SUPFAM" id="SSF52540">
    <property type="entry name" value="P-loop containing nucleoside triphosphate hydrolases"/>
    <property type="match status" value="1"/>
</dbReference>
<dbReference type="InterPro" id="IPR017871">
    <property type="entry name" value="ABC_transporter-like_CS"/>
</dbReference>
<protein>
    <submittedName>
        <fullName evidence="6">Bacitracin ABC ATP binding cassette transporter, ABC protein</fullName>
    </submittedName>
</protein>
<dbReference type="SMART" id="SM00382">
    <property type="entry name" value="AAA"/>
    <property type="match status" value="1"/>
</dbReference>
<evidence type="ECO:0000256" key="3">
    <source>
        <dbReference type="ARBA" id="ARBA00022741"/>
    </source>
</evidence>
<dbReference type="PANTHER" id="PTHR43335">
    <property type="entry name" value="ABC TRANSPORTER, ATP-BINDING PROTEIN"/>
    <property type="match status" value="1"/>
</dbReference>
<evidence type="ECO:0000313" key="6">
    <source>
        <dbReference type="EMBL" id="EQD39983.1"/>
    </source>
</evidence>
<dbReference type="InterPro" id="IPR003593">
    <property type="entry name" value="AAA+_ATPase"/>
</dbReference>